<proteinExistence type="predicted"/>
<reference evidence="2 3" key="1">
    <citation type="submission" date="2017-09" db="EMBL/GenBank/DDBJ databases">
        <title>Depth-based differentiation of microbial function through sediment-hosted aquifers and enrichment of novel symbionts in the deep terrestrial subsurface.</title>
        <authorList>
            <person name="Probst A.J."/>
            <person name="Ladd B."/>
            <person name="Jarett J.K."/>
            <person name="Geller-Mcgrath D.E."/>
            <person name="Sieber C.M."/>
            <person name="Emerson J.B."/>
            <person name="Anantharaman K."/>
            <person name="Thomas B.C."/>
            <person name="Malmstrom R."/>
            <person name="Stieglmeier M."/>
            <person name="Klingl A."/>
            <person name="Woyke T."/>
            <person name="Ryan C.M."/>
            <person name="Banfield J.F."/>
        </authorList>
    </citation>
    <scope>NUCLEOTIDE SEQUENCE [LARGE SCALE GENOMIC DNA]</scope>
    <source>
        <strain evidence="2">CG22_combo_CG10-13_8_21_14_all_42_17</strain>
    </source>
</reference>
<name>A0A2H0BDY6_9BACT</name>
<comment type="caution">
    <text evidence="2">The sequence shown here is derived from an EMBL/GenBank/DDBJ whole genome shotgun (WGS) entry which is preliminary data.</text>
</comment>
<feature type="domain" description="Transposase IS200-like" evidence="1">
    <location>
        <begin position="9"/>
        <end position="147"/>
    </location>
</feature>
<protein>
    <recommendedName>
        <fullName evidence="1">Transposase IS200-like domain-containing protein</fullName>
    </recommendedName>
</protein>
<dbReference type="EMBL" id="PCST01000014">
    <property type="protein sequence ID" value="PIP55841.1"/>
    <property type="molecule type" value="Genomic_DNA"/>
</dbReference>
<dbReference type="GO" id="GO:0006313">
    <property type="term" value="P:DNA transposition"/>
    <property type="evidence" value="ECO:0007669"/>
    <property type="project" value="InterPro"/>
</dbReference>
<gene>
    <name evidence="2" type="ORF">COX06_00980</name>
</gene>
<evidence type="ECO:0000259" key="1">
    <source>
        <dbReference type="SMART" id="SM01321"/>
    </source>
</evidence>
<accession>A0A2H0BDY6</accession>
<dbReference type="Pfam" id="PF01797">
    <property type="entry name" value="Y1_Tnp"/>
    <property type="match status" value="1"/>
</dbReference>
<dbReference type="InterPro" id="IPR036515">
    <property type="entry name" value="Transposase_17_sf"/>
</dbReference>
<evidence type="ECO:0000313" key="2">
    <source>
        <dbReference type="EMBL" id="PIP55841.1"/>
    </source>
</evidence>
<dbReference type="Gene3D" id="3.30.70.1290">
    <property type="entry name" value="Transposase IS200-like"/>
    <property type="match status" value="1"/>
</dbReference>
<evidence type="ECO:0000313" key="3">
    <source>
        <dbReference type="Proteomes" id="UP000229794"/>
    </source>
</evidence>
<organism evidence="2 3">
    <name type="scientific">Candidatus Zambryskibacteria bacterium CG22_combo_CG10-13_8_21_14_all_42_17</name>
    <dbReference type="NCBI Taxonomy" id="1975118"/>
    <lineage>
        <taxon>Bacteria</taxon>
        <taxon>Candidatus Zambryskiibacteriota</taxon>
    </lineage>
</organism>
<dbReference type="AlphaFoldDB" id="A0A2H0BDY6"/>
<dbReference type="GO" id="GO:0004803">
    <property type="term" value="F:transposase activity"/>
    <property type="evidence" value="ECO:0007669"/>
    <property type="project" value="InterPro"/>
</dbReference>
<dbReference type="PANTHER" id="PTHR34322:SF2">
    <property type="entry name" value="TRANSPOSASE IS200-LIKE DOMAIN-CONTAINING PROTEIN"/>
    <property type="match status" value="1"/>
</dbReference>
<dbReference type="PANTHER" id="PTHR34322">
    <property type="entry name" value="TRANSPOSASE, Y1_TNP DOMAIN-CONTAINING"/>
    <property type="match status" value="1"/>
</dbReference>
<dbReference type="SMART" id="SM01321">
    <property type="entry name" value="Y1_Tnp"/>
    <property type="match status" value="1"/>
</dbReference>
<dbReference type="Proteomes" id="UP000229794">
    <property type="component" value="Unassembled WGS sequence"/>
</dbReference>
<dbReference type="InterPro" id="IPR002686">
    <property type="entry name" value="Transposase_17"/>
</dbReference>
<dbReference type="SUPFAM" id="SSF143422">
    <property type="entry name" value="Transposase IS200-like"/>
    <property type="match status" value="1"/>
</dbReference>
<dbReference type="GO" id="GO:0003677">
    <property type="term" value="F:DNA binding"/>
    <property type="evidence" value="ECO:0007669"/>
    <property type="project" value="InterPro"/>
</dbReference>
<sequence>MARQINFFAVGEFYHIYNRGTEKRLIFLDDTDYIRFLSLLYLCNSQSVIHRSNHSNISLNDLLTLPRGELLVDIGAYCLMPNHFHILLRERIEGGISIFMQKISTAYTMYFNKRYERNGSLFQGRFRAEYLNTDNYLKYIFSYIHLNPIGIIDNRWKNHVIRNKVKVENHLQSYQFSSYLDYADENLRNPEGNILNKTAFPEYFQTPKDFRSFLQDWIELAEQNGKVEP</sequence>